<feature type="signal peptide" evidence="4">
    <location>
        <begin position="1"/>
        <end position="23"/>
    </location>
</feature>
<feature type="domain" description="Purple acid phosphatase N-terminal" evidence="7">
    <location>
        <begin position="87"/>
        <end position="178"/>
    </location>
</feature>
<feature type="domain" description="Calcineurin-like phosphoesterase" evidence="5">
    <location>
        <begin position="293"/>
        <end position="516"/>
    </location>
</feature>
<keyword evidence="2 4" id="KW-0378">Hydrolase</keyword>
<comment type="similarity">
    <text evidence="4">Belongs to the metallophosphoesterase superfamily. Purple acid phosphatase family.</text>
</comment>
<protein>
    <recommendedName>
        <fullName evidence="4">Purple acid phosphatase</fullName>
        <ecNumber evidence="4">3.1.3.2</ecNumber>
    </recommendedName>
</protein>
<reference evidence="8" key="1">
    <citation type="submission" date="2023-08" db="EMBL/GenBank/DDBJ databases">
        <title>Black Yeasts Isolated from many extreme environments.</title>
        <authorList>
            <person name="Coleine C."/>
            <person name="Stajich J.E."/>
            <person name="Selbmann L."/>
        </authorList>
    </citation>
    <scope>NUCLEOTIDE SEQUENCE</scope>
    <source>
        <strain evidence="8">CCFEE 5810</strain>
    </source>
</reference>
<dbReference type="Pfam" id="PF16656">
    <property type="entry name" value="Pur_ac_phosph_N"/>
    <property type="match status" value="1"/>
</dbReference>
<evidence type="ECO:0000313" key="8">
    <source>
        <dbReference type="EMBL" id="KAK5708083.1"/>
    </source>
</evidence>
<dbReference type="SUPFAM" id="SSF49363">
    <property type="entry name" value="Purple acid phosphatase, N-terminal domain"/>
    <property type="match status" value="1"/>
</dbReference>
<evidence type="ECO:0000256" key="4">
    <source>
        <dbReference type="RuleBase" id="RU361203"/>
    </source>
</evidence>
<gene>
    <name evidence="8" type="ORF">LTR97_000623</name>
</gene>
<dbReference type="InterPro" id="IPR014390">
    <property type="entry name" value="Acid_Pase_Asper"/>
</dbReference>
<dbReference type="EC" id="3.1.3.2" evidence="4"/>
<evidence type="ECO:0000259" key="7">
    <source>
        <dbReference type="Pfam" id="PF16656"/>
    </source>
</evidence>
<evidence type="ECO:0000259" key="6">
    <source>
        <dbReference type="Pfam" id="PF14008"/>
    </source>
</evidence>
<feature type="chain" id="PRO_5042661226" description="Purple acid phosphatase" evidence="4">
    <location>
        <begin position="24"/>
        <end position="615"/>
    </location>
</feature>
<organism evidence="8 9">
    <name type="scientific">Elasticomyces elasticus</name>
    <dbReference type="NCBI Taxonomy" id="574655"/>
    <lineage>
        <taxon>Eukaryota</taxon>
        <taxon>Fungi</taxon>
        <taxon>Dikarya</taxon>
        <taxon>Ascomycota</taxon>
        <taxon>Pezizomycotina</taxon>
        <taxon>Dothideomycetes</taxon>
        <taxon>Dothideomycetidae</taxon>
        <taxon>Mycosphaerellales</taxon>
        <taxon>Teratosphaeriaceae</taxon>
        <taxon>Elasticomyces</taxon>
    </lineage>
</organism>
<proteinExistence type="inferred from homology"/>
<evidence type="ECO:0000256" key="1">
    <source>
        <dbReference type="ARBA" id="ARBA00022729"/>
    </source>
</evidence>
<dbReference type="CDD" id="cd00839">
    <property type="entry name" value="MPP_PAPs"/>
    <property type="match status" value="1"/>
</dbReference>
<feature type="domain" description="Purple acid phosphatase C-terminal" evidence="6">
    <location>
        <begin position="547"/>
        <end position="607"/>
    </location>
</feature>
<dbReference type="PIRSF" id="PIRSF000900">
    <property type="entry name" value="Acid_Ptase_Asper"/>
    <property type="match status" value="1"/>
</dbReference>
<evidence type="ECO:0000256" key="3">
    <source>
        <dbReference type="ARBA" id="ARBA00023180"/>
    </source>
</evidence>
<dbReference type="InterPro" id="IPR029052">
    <property type="entry name" value="Metallo-depent_PP-like"/>
</dbReference>
<sequence>MSVTTKPSLFGAALLAFTGLAIAAPATDKRDVDTRFPYLGPNVPVGDFLDPTINGNGKGFVRLVQPPAVAPAPPLNSVNVISLAYVPGGMAIHYQTPFGLDCLPSINWGTQPDDLCHTQTGYTTTYDRTPPCSLAMTTMCSQFFHNVVLERLEPGTEYFYSIPASNGTTASAIMSFTTAPKAGEEFTLAFLADLGYTNAVDTQLRLTTAVENEELAFVWHGGDISYADNWYTGLLACDDSITWAVCYNGSESRLFNTPPAKFSPEYDIDLPEGEIPNQGGPYGGDASPIYETNWDIWQQWMNGVTTKIPYMVVPGNHEASCSEGDGDGDGTKNVMTPYLNGNITNGTSEESELTYYSCPASQRNFTTYQHRFRMPGQETGGVSNFWYSFDYGNAHFITLNAETDIPNPMEFNFQEEVTGDEILPAQNETTVTDSGPFGWIRGNASENKSFEQYNWLIEDLASVNRTETPWVFVSSHRPLHTSETSQDYPVTIRQAFEEVLLEYKVDAYFSGHVHWYERIYPMHNDTIISADIIDNNTYVTGSGNSLTTIVAGMAGNSENHGTINATKVLNYTAAINQIDFGYCRLTVHNESVATWQFISAVDGSVNDTLTMMHHA</sequence>
<dbReference type="InterPro" id="IPR041792">
    <property type="entry name" value="MPP_PAP"/>
</dbReference>
<evidence type="ECO:0000259" key="5">
    <source>
        <dbReference type="Pfam" id="PF00149"/>
    </source>
</evidence>
<dbReference type="InterPro" id="IPR039331">
    <property type="entry name" value="PAPs-like"/>
</dbReference>
<comment type="catalytic activity">
    <reaction evidence="4">
        <text>a phosphate monoester + H2O = an alcohol + phosphate</text>
        <dbReference type="Rhea" id="RHEA:15017"/>
        <dbReference type="ChEBI" id="CHEBI:15377"/>
        <dbReference type="ChEBI" id="CHEBI:30879"/>
        <dbReference type="ChEBI" id="CHEBI:43474"/>
        <dbReference type="ChEBI" id="CHEBI:67140"/>
        <dbReference type="EC" id="3.1.3.2"/>
    </reaction>
</comment>
<dbReference type="GO" id="GO:0046872">
    <property type="term" value="F:metal ion binding"/>
    <property type="evidence" value="ECO:0007669"/>
    <property type="project" value="InterPro"/>
</dbReference>
<keyword evidence="3" id="KW-0325">Glycoprotein</keyword>
<dbReference type="PANTHER" id="PTHR22953:SF153">
    <property type="entry name" value="PURPLE ACID PHOSPHATASE"/>
    <property type="match status" value="1"/>
</dbReference>
<dbReference type="AlphaFoldDB" id="A0AAN7WD21"/>
<dbReference type="GO" id="GO:0003993">
    <property type="term" value="F:acid phosphatase activity"/>
    <property type="evidence" value="ECO:0007669"/>
    <property type="project" value="UniProtKB-EC"/>
</dbReference>
<name>A0AAN7WD21_9PEZI</name>
<accession>A0AAN7WD21</accession>
<dbReference type="InterPro" id="IPR004843">
    <property type="entry name" value="Calcineurin-like_PHP"/>
</dbReference>
<evidence type="ECO:0000313" key="9">
    <source>
        <dbReference type="Proteomes" id="UP001310594"/>
    </source>
</evidence>
<dbReference type="PANTHER" id="PTHR22953">
    <property type="entry name" value="ACID PHOSPHATASE RELATED"/>
    <property type="match status" value="1"/>
</dbReference>
<dbReference type="SUPFAM" id="SSF56300">
    <property type="entry name" value="Metallo-dependent phosphatases"/>
    <property type="match status" value="1"/>
</dbReference>
<keyword evidence="1 4" id="KW-0732">Signal</keyword>
<dbReference type="Proteomes" id="UP001310594">
    <property type="component" value="Unassembled WGS sequence"/>
</dbReference>
<dbReference type="InterPro" id="IPR008963">
    <property type="entry name" value="Purple_acid_Pase-like_N"/>
</dbReference>
<comment type="caution">
    <text evidence="8">The sequence shown here is derived from an EMBL/GenBank/DDBJ whole genome shotgun (WGS) entry which is preliminary data.</text>
</comment>
<dbReference type="Gene3D" id="2.60.40.380">
    <property type="entry name" value="Purple acid phosphatase-like, N-terminal"/>
    <property type="match status" value="1"/>
</dbReference>
<evidence type="ECO:0000256" key="2">
    <source>
        <dbReference type="ARBA" id="ARBA00022801"/>
    </source>
</evidence>
<dbReference type="EMBL" id="JAVRQU010000001">
    <property type="protein sequence ID" value="KAK5708083.1"/>
    <property type="molecule type" value="Genomic_DNA"/>
</dbReference>
<dbReference type="InterPro" id="IPR015914">
    <property type="entry name" value="PAPs_N"/>
</dbReference>
<dbReference type="Gene3D" id="3.60.21.10">
    <property type="match status" value="1"/>
</dbReference>
<dbReference type="Pfam" id="PF14008">
    <property type="entry name" value="Metallophos_C"/>
    <property type="match status" value="1"/>
</dbReference>
<dbReference type="InterPro" id="IPR025733">
    <property type="entry name" value="PAPs_C"/>
</dbReference>
<dbReference type="Pfam" id="PF00149">
    <property type="entry name" value="Metallophos"/>
    <property type="match status" value="1"/>
</dbReference>